<evidence type="ECO:0000256" key="1">
    <source>
        <dbReference type="SAM" id="Phobius"/>
    </source>
</evidence>
<dbReference type="Proteomes" id="UP001601992">
    <property type="component" value="Unassembled WGS sequence"/>
</dbReference>
<comment type="caution">
    <text evidence="4">The sequence shown here is derived from an EMBL/GenBank/DDBJ whole genome shotgun (WGS) entry which is preliminary data.</text>
</comment>
<evidence type="ECO:0000256" key="2">
    <source>
        <dbReference type="SAM" id="SignalP"/>
    </source>
</evidence>
<evidence type="ECO:0000313" key="4">
    <source>
        <dbReference type="EMBL" id="MFF3574556.1"/>
    </source>
</evidence>
<keyword evidence="1" id="KW-0812">Transmembrane</keyword>
<reference evidence="4 5" key="1">
    <citation type="submission" date="2024-10" db="EMBL/GenBank/DDBJ databases">
        <title>The Natural Products Discovery Center: Release of the First 8490 Sequenced Strains for Exploring Actinobacteria Biosynthetic Diversity.</title>
        <authorList>
            <person name="Kalkreuter E."/>
            <person name="Kautsar S.A."/>
            <person name="Yang D."/>
            <person name="Bader C.D."/>
            <person name="Teijaro C.N."/>
            <person name="Fluegel L."/>
            <person name="Davis C.M."/>
            <person name="Simpson J.R."/>
            <person name="Lauterbach L."/>
            <person name="Steele A.D."/>
            <person name="Gui C."/>
            <person name="Meng S."/>
            <person name="Li G."/>
            <person name="Viehrig K."/>
            <person name="Ye F."/>
            <person name="Su P."/>
            <person name="Kiefer A.F."/>
            <person name="Nichols A."/>
            <person name="Cepeda A.J."/>
            <person name="Yan W."/>
            <person name="Fan B."/>
            <person name="Jiang Y."/>
            <person name="Adhikari A."/>
            <person name="Zheng C.-J."/>
            <person name="Schuster L."/>
            <person name="Cowan T.M."/>
            <person name="Smanski M.J."/>
            <person name="Chevrette M.G."/>
            <person name="De Carvalho L.P.S."/>
            <person name="Shen B."/>
        </authorList>
    </citation>
    <scope>NUCLEOTIDE SEQUENCE [LARGE SCALE GENOMIC DNA]</scope>
    <source>
        <strain evidence="4 5">NPDC002593</strain>
    </source>
</reference>
<feature type="transmembrane region" description="Helical" evidence="1">
    <location>
        <begin position="188"/>
        <end position="207"/>
    </location>
</feature>
<keyword evidence="1" id="KW-0472">Membrane</keyword>
<gene>
    <name evidence="4" type="ORF">ACFYXQ_43090</name>
</gene>
<feature type="transmembrane region" description="Helical" evidence="1">
    <location>
        <begin position="159"/>
        <end position="181"/>
    </location>
</feature>
<sequence>MNGKKFAAAAVSAATVIGLCAGTASAAPASGSVPTQEIHYTAKVADKSVVLSTDSGSLAVRDNQLNILDVHGGEVAAIPLTYRMNNLDHPINAAVTGRTVVLTPNTTPAAATPAPDVSPASVVPVDGALKHVAATYPSADKRSSDALGTLVQQLTVGSMLSGMLGTVVGAGIGCIAGLVVGAAATTPVAWLLGVGPIAGCVGGAVLFAPIAGIGGTLLVGGPIAVGALFQYFQTMNAPIVPPASPQPGH</sequence>
<evidence type="ECO:0000313" key="5">
    <source>
        <dbReference type="Proteomes" id="UP001601992"/>
    </source>
</evidence>
<accession>A0ABW6SE01</accession>
<keyword evidence="1" id="KW-1133">Transmembrane helix</keyword>
<keyword evidence="2" id="KW-0732">Signal</keyword>
<dbReference type="InterPro" id="IPR058333">
    <property type="entry name" value="DUF8020"/>
</dbReference>
<feature type="chain" id="PRO_5046637656" description="DUF8020 domain-containing protein" evidence="2">
    <location>
        <begin position="27"/>
        <end position="249"/>
    </location>
</feature>
<keyword evidence="5" id="KW-1185">Reference proteome</keyword>
<evidence type="ECO:0000259" key="3">
    <source>
        <dbReference type="Pfam" id="PF26059"/>
    </source>
</evidence>
<feature type="signal peptide" evidence="2">
    <location>
        <begin position="1"/>
        <end position="26"/>
    </location>
</feature>
<feature type="transmembrane region" description="Helical" evidence="1">
    <location>
        <begin position="213"/>
        <end position="232"/>
    </location>
</feature>
<dbReference type="Pfam" id="PF26059">
    <property type="entry name" value="DUF8020"/>
    <property type="match status" value="1"/>
</dbReference>
<feature type="domain" description="DUF8020" evidence="3">
    <location>
        <begin position="38"/>
        <end position="105"/>
    </location>
</feature>
<name>A0ABW6SE01_9NOCA</name>
<proteinExistence type="predicted"/>
<dbReference type="EMBL" id="JBIAQY010000028">
    <property type="protein sequence ID" value="MFF3574556.1"/>
    <property type="molecule type" value="Genomic_DNA"/>
</dbReference>
<organism evidence="4 5">
    <name type="scientific">Nocardia jiangxiensis</name>
    <dbReference type="NCBI Taxonomy" id="282685"/>
    <lineage>
        <taxon>Bacteria</taxon>
        <taxon>Bacillati</taxon>
        <taxon>Actinomycetota</taxon>
        <taxon>Actinomycetes</taxon>
        <taxon>Mycobacteriales</taxon>
        <taxon>Nocardiaceae</taxon>
        <taxon>Nocardia</taxon>
    </lineage>
</organism>
<dbReference type="RefSeq" id="WP_387406897.1">
    <property type="nucleotide sequence ID" value="NZ_JBIAQY010000028.1"/>
</dbReference>
<protein>
    <recommendedName>
        <fullName evidence="3">DUF8020 domain-containing protein</fullName>
    </recommendedName>
</protein>